<evidence type="ECO:0000256" key="2">
    <source>
        <dbReference type="SAM" id="Phobius"/>
    </source>
</evidence>
<keyword evidence="4" id="KW-1185">Reference proteome</keyword>
<feature type="region of interest" description="Disordered" evidence="1">
    <location>
        <begin position="85"/>
        <end position="111"/>
    </location>
</feature>
<name>A0AAV2NPG0_9HYME</name>
<dbReference type="Proteomes" id="UP001497644">
    <property type="component" value="Chromosome 3"/>
</dbReference>
<reference evidence="3" key="1">
    <citation type="submission" date="2024-04" db="EMBL/GenBank/DDBJ databases">
        <authorList>
            <consortium name="Molecular Ecology Group"/>
        </authorList>
    </citation>
    <scope>NUCLEOTIDE SEQUENCE</scope>
</reference>
<feature type="transmembrane region" description="Helical" evidence="2">
    <location>
        <begin position="20"/>
        <end position="42"/>
    </location>
</feature>
<evidence type="ECO:0000313" key="3">
    <source>
        <dbReference type="EMBL" id="CAL1681411.1"/>
    </source>
</evidence>
<keyword evidence="2" id="KW-1133">Transmembrane helix</keyword>
<gene>
    <name evidence="3" type="ORF">LPLAT_LOCUS7447</name>
</gene>
<proteinExistence type="predicted"/>
<feature type="compositionally biased region" description="Acidic residues" evidence="1">
    <location>
        <begin position="101"/>
        <end position="111"/>
    </location>
</feature>
<organism evidence="3 4">
    <name type="scientific">Lasius platythorax</name>
    <dbReference type="NCBI Taxonomy" id="488582"/>
    <lineage>
        <taxon>Eukaryota</taxon>
        <taxon>Metazoa</taxon>
        <taxon>Ecdysozoa</taxon>
        <taxon>Arthropoda</taxon>
        <taxon>Hexapoda</taxon>
        <taxon>Insecta</taxon>
        <taxon>Pterygota</taxon>
        <taxon>Neoptera</taxon>
        <taxon>Endopterygota</taxon>
        <taxon>Hymenoptera</taxon>
        <taxon>Apocrita</taxon>
        <taxon>Aculeata</taxon>
        <taxon>Formicoidea</taxon>
        <taxon>Formicidae</taxon>
        <taxon>Formicinae</taxon>
        <taxon>Lasius</taxon>
        <taxon>Lasius</taxon>
    </lineage>
</organism>
<evidence type="ECO:0000313" key="4">
    <source>
        <dbReference type="Proteomes" id="UP001497644"/>
    </source>
</evidence>
<sequence length="111" mass="12378">MSSDLLSESVNLFLDDFETSLCLPILAIIVLCTAQFVFNHFFDIGNMIYQNIRKPIAEGEQDAETTDMIGKLKGMLTTLGIGKPDTAIKNPLSPAGQSREEEWDYCEDDVE</sequence>
<keyword evidence="2" id="KW-0472">Membrane</keyword>
<accession>A0AAV2NPG0</accession>
<dbReference type="EMBL" id="OZ034826">
    <property type="protein sequence ID" value="CAL1681411.1"/>
    <property type="molecule type" value="Genomic_DNA"/>
</dbReference>
<protein>
    <submittedName>
        <fullName evidence="3">Uncharacterized protein</fullName>
    </submittedName>
</protein>
<keyword evidence="2" id="KW-0812">Transmembrane</keyword>
<dbReference type="AlphaFoldDB" id="A0AAV2NPG0"/>
<evidence type="ECO:0000256" key="1">
    <source>
        <dbReference type="SAM" id="MobiDB-lite"/>
    </source>
</evidence>